<organism evidence="1 2">
    <name type="scientific">Eretmocerus hayati</name>
    <dbReference type="NCBI Taxonomy" id="131215"/>
    <lineage>
        <taxon>Eukaryota</taxon>
        <taxon>Metazoa</taxon>
        <taxon>Ecdysozoa</taxon>
        <taxon>Arthropoda</taxon>
        <taxon>Hexapoda</taxon>
        <taxon>Insecta</taxon>
        <taxon>Pterygota</taxon>
        <taxon>Neoptera</taxon>
        <taxon>Endopterygota</taxon>
        <taxon>Hymenoptera</taxon>
        <taxon>Apocrita</taxon>
        <taxon>Proctotrupomorpha</taxon>
        <taxon>Chalcidoidea</taxon>
        <taxon>Aphelinidae</taxon>
        <taxon>Aphelininae</taxon>
        <taxon>Eretmocerus</taxon>
    </lineage>
</organism>
<reference evidence="1" key="1">
    <citation type="submission" date="2023-04" db="EMBL/GenBank/DDBJ databases">
        <title>A chromosome-level genome assembly of the parasitoid wasp Eretmocerus hayati.</title>
        <authorList>
            <person name="Zhong Y."/>
            <person name="Liu S."/>
            <person name="Liu Y."/>
        </authorList>
    </citation>
    <scope>NUCLEOTIDE SEQUENCE</scope>
    <source>
        <strain evidence="1">ZJU_SS_LIU_2023</strain>
    </source>
</reference>
<gene>
    <name evidence="1" type="ORF">QAD02_009337</name>
</gene>
<keyword evidence="2" id="KW-1185">Reference proteome</keyword>
<proteinExistence type="predicted"/>
<protein>
    <submittedName>
        <fullName evidence="1">Uncharacterized protein</fullName>
    </submittedName>
</protein>
<sequence>MGTRLILSLAVSLLICAIAYGDDEAGNGRYRRFSGHHMDFGPHPMVPKLQYFGQFFCSASVVAEKALLTAAHCVSGRWAGGLKAAIGDPVKAVLSAVDIAIHPEYNSLTYENDVALIKLSESVPRIKNSYMVTLEKSPVVDYGNGTPLALYPDIPFGSPNQGVVRQTTFNKTVISKTECVNLWSKSFSVSSLKGQSCLVNANQENQGRYKSDGAPVMLRDHSDRRQVGVISASDCGYRPEIFTEIPKVYDWITQTMDEFEHEAKRTHGQPQLQQEEINFYRKIPAIPVNRTEAKYLVSIVDATTRGIMKCVGAILDNDLIVTTIRDCADAGKSNILVKIESFRTGKSEDSYYTVSGLGKHKKYDASDRMTRFNLAVLHLQQKIEFNEYVDKVQVAEKTPSFSSSAYIYGYSLSKKAKKLGLVVSHNQECEFSYFRETINEPGRICAKSRYGLCSLYNPYGSPLIVNGTLVGLMSMQKDDCADYRAPVVFTDLTMDKNKEAVEHWLHYDWHDGGDL</sequence>
<accession>A0ACC2N8Z2</accession>
<evidence type="ECO:0000313" key="2">
    <source>
        <dbReference type="Proteomes" id="UP001239111"/>
    </source>
</evidence>
<name>A0ACC2N8Z2_9HYME</name>
<comment type="caution">
    <text evidence="1">The sequence shown here is derived from an EMBL/GenBank/DDBJ whole genome shotgun (WGS) entry which is preliminary data.</text>
</comment>
<dbReference type="Proteomes" id="UP001239111">
    <property type="component" value="Chromosome 4"/>
</dbReference>
<evidence type="ECO:0000313" key="1">
    <source>
        <dbReference type="EMBL" id="KAJ8667674.1"/>
    </source>
</evidence>
<dbReference type="EMBL" id="CM056744">
    <property type="protein sequence ID" value="KAJ8667674.1"/>
    <property type="molecule type" value="Genomic_DNA"/>
</dbReference>